<comment type="caution">
    <text evidence="1">The sequence shown here is derived from an EMBL/GenBank/DDBJ whole genome shotgun (WGS) entry which is preliminary data.</text>
</comment>
<protein>
    <submittedName>
        <fullName evidence="1">Uncharacterized protein</fullName>
    </submittedName>
</protein>
<name>A0A847RSJ7_9BACT</name>
<dbReference type="Proteomes" id="UP000570474">
    <property type="component" value="Unassembled WGS sequence"/>
</dbReference>
<sequence>MKSPFTGGNARLEKRPMTMEYRQDFFDISYHYYVCEDTGQQFTNDEIDTLNQNQVLKKYQAKHGTANT</sequence>
<reference evidence="1 2" key="1">
    <citation type="submission" date="2020-04" db="EMBL/GenBank/DDBJ databases">
        <authorList>
            <person name="Yin C."/>
        </authorList>
    </citation>
    <scope>NUCLEOTIDE SEQUENCE [LARGE SCALE GENOMIC DNA]</scope>
    <source>
        <strain evidence="1 2">Ae27</strain>
    </source>
</reference>
<proteinExistence type="predicted"/>
<evidence type="ECO:0000313" key="2">
    <source>
        <dbReference type="Proteomes" id="UP000570474"/>
    </source>
</evidence>
<keyword evidence="2" id="KW-1185">Reference proteome</keyword>
<accession>A0A847RSJ7</accession>
<evidence type="ECO:0000313" key="1">
    <source>
        <dbReference type="EMBL" id="NLR66033.1"/>
    </source>
</evidence>
<organism evidence="1 2">
    <name type="scientific">Chitinophaga varians</name>
    <dbReference type="NCBI Taxonomy" id="2202339"/>
    <lineage>
        <taxon>Bacteria</taxon>
        <taxon>Pseudomonadati</taxon>
        <taxon>Bacteroidota</taxon>
        <taxon>Chitinophagia</taxon>
        <taxon>Chitinophagales</taxon>
        <taxon>Chitinophagaceae</taxon>
        <taxon>Chitinophaga</taxon>
    </lineage>
</organism>
<dbReference type="AlphaFoldDB" id="A0A847RSJ7"/>
<dbReference type="EMBL" id="JABAIA010000002">
    <property type="protein sequence ID" value="NLR66033.1"/>
    <property type="molecule type" value="Genomic_DNA"/>
</dbReference>
<dbReference type="RefSeq" id="WP_168871988.1">
    <property type="nucleotide sequence ID" value="NZ_JABAIA010000002.1"/>
</dbReference>
<gene>
    <name evidence="1" type="ORF">HGH92_17130</name>
</gene>